<dbReference type="OrthoDB" id="462337at2"/>
<evidence type="ECO:0000256" key="1">
    <source>
        <dbReference type="SAM" id="MobiDB-lite"/>
    </source>
</evidence>
<reference evidence="2 3" key="1">
    <citation type="submission" date="2014-03" db="EMBL/GenBank/DDBJ databases">
        <title>Bradyrhizobium valentinum sp. nov., isolated from effective nodules of Lupinus mariae-josephae, a lupine endemic of basic-lime soils in Eastern Spain.</title>
        <authorList>
            <person name="Duran D."/>
            <person name="Rey L."/>
            <person name="Navarro A."/>
            <person name="Busquets A."/>
            <person name="Imperial J."/>
            <person name="Ruiz-Argueso T."/>
        </authorList>
    </citation>
    <scope>NUCLEOTIDE SEQUENCE [LARGE SCALE GENOMIC DNA]</scope>
    <source>
        <strain evidence="2 3">Ro19</strain>
    </source>
</reference>
<comment type="caution">
    <text evidence="2">The sequence shown here is derived from an EMBL/GenBank/DDBJ whole genome shotgun (WGS) entry which is preliminary data.</text>
</comment>
<gene>
    <name evidence="2" type="ORF">CQ13_08130</name>
</gene>
<accession>A0A0R3MS00</accession>
<dbReference type="RefSeq" id="WP_057846329.1">
    <property type="nucleotide sequence ID" value="NZ_LLYA01000181.1"/>
</dbReference>
<feature type="region of interest" description="Disordered" evidence="1">
    <location>
        <begin position="147"/>
        <end position="178"/>
    </location>
</feature>
<dbReference type="AlphaFoldDB" id="A0A0R3MS00"/>
<protein>
    <submittedName>
        <fullName evidence="2">Uncharacterized protein</fullName>
    </submittedName>
</protein>
<organism evidence="2 3">
    <name type="scientific">Bradyrhizobium retamae</name>
    <dbReference type="NCBI Taxonomy" id="1300035"/>
    <lineage>
        <taxon>Bacteria</taxon>
        <taxon>Pseudomonadati</taxon>
        <taxon>Pseudomonadota</taxon>
        <taxon>Alphaproteobacteria</taxon>
        <taxon>Hyphomicrobiales</taxon>
        <taxon>Nitrobacteraceae</taxon>
        <taxon>Bradyrhizobium</taxon>
    </lineage>
</organism>
<dbReference type="EMBL" id="LLYA01000181">
    <property type="protein sequence ID" value="KRR19894.1"/>
    <property type="molecule type" value="Genomic_DNA"/>
</dbReference>
<dbReference type="Proteomes" id="UP000052023">
    <property type="component" value="Unassembled WGS sequence"/>
</dbReference>
<name>A0A0R3MS00_9BRAD</name>
<proteinExistence type="predicted"/>
<evidence type="ECO:0000313" key="3">
    <source>
        <dbReference type="Proteomes" id="UP000052023"/>
    </source>
</evidence>
<sequence>MTVWTPEELAKRNTDDVKTIRENAAKRNRSDIVAMCDVELKNRKPIRAKPGGDGSERREGQYVSEFHFVCPKEQGVTRDADGMMWTGTWVVAEENAIDAQTHGSLVALHISKSEQSYLQGEIRGWRKSPRQKEYVEGQVAKTAFGIDQFRPNGNPVPWQGDATGEKGYRWAELPPSAP</sequence>
<evidence type="ECO:0000313" key="2">
    <source>
        <dbReference type="EMBL" id="KRR19894.1"/>
    </source>
</evidence>
<keyword evidence="3" id="KW-1185">Reference proteome</keyword>